<gene>
    <name evidence="2" type="ORF">SDC9_130744</name>
</gene>
<sequence>MPAGPLQPEALQQVVRVATEPVREAGRVTGQLEGAQRHVAALRRQRGRQQLVGAHPVDEERQLGIGQQALDAQLTPLELAPVGEPAGADGRLPAELRLVGGEVVDGHRPGHPAAARLGAGADDLSERRLLGGGMVQDLDDLDVTVLGERDEAVAGTEPRVEASVAGVHPERVAEELGRGQESLRPGGVREVVDMHGPIVRPRGPRLFRGSGSGSQDLCDKRSCAARVAG</sequence>
<accession>A0A645D3E0</accession>
<dbReference type="AlphaFoldDB" id="A0A645D3E0"/>
<reference evidence="2" key="1">
    <citation type="submission" date="2019-08" db="EMBL/GenBank/DDBJ databases">
        <authorList>
            <person name="Kucharzyk K."/>
            <person name="Murdoch R.W."/>
            <person name="Higgins S."/>
            <person name="Loffler F."/>
        </authorList>
    </citation>
    <scope>NUCLEOTIDE SEQUENCE</scope>
</reference>
<name>A0A645D3E0_9ZZZZ</name>
<feature type="region of interest" description="Disordered" evidence="1">
    <location>
        <begin position="207"/>
        <end position="229"/>
    </location>
</feature>
<proteinExistence type="predicted"/>
<dbReference type="EMBL" id="VSSQ01032419">
    <property type="protein sequence ID" value="MPM83675.1"/>
    <property type="molecule type" value="Genomic_DNA"/>
</dbReference>
<organism evidence="2">
    <name type="scientific">bioreactor metagenome</name>
    <dbReference type="NCBI Taxonomy" id="1076179"/>
    <lineage>
        <taxon>unclassified sequences</taxon>
        <taxon>metagenomes</taxon>
        <taxon>ecological metagenomes</taxon>
    </lineage>
</organism>
<comment type="caution">
    <text evidence="2">The sequence shown here is derived from an EMBL/GenBank/DDBJ whole genome shotgun (WGS) entry which is preliminary data.</text>
</comment>
<protein>
    <submittedName>
        <fullName evidence="2">Uncharacterized protein</fullName>
    </submittedName>
</protein>
<evidence type="ECO:0000313" key="2">
    <source>
        <dbReference type="EMBL" id="MPM83675.1"/>
    </source>
</evidence>
<evidence type="ECO:0000256" key="1">
    <source>
        <dbReference type="SAM" id="MobiDB-lite"/>
    </source>
</evidence>